<keyword evidence="10" id="KW-0812">Transmembrane</keyword>
<evidence type="ECO:0000256" key="9">
    <source>
        <dbReference type="PIRSR" id="PIRSR602401-1"/>
    </source>
</evidence>
<dbReference type="PANTHER" id="PTHR46300:SF7">
    <property type="entry name" value="P450, PUTATIVE (EUROFUNG)-RELATED"/>
    <property type="match status" value="1"/>
</dbReference>
<feature type="transmembrane region" description="Helical" evidence="10">
    <location>
        <begin position="6"/>
        <end position="26"/>
    </location>
</feature>
<dbReference type="CDD" id="cd11065">
    <property type="entry name" value="CYP64-like"/>
    <property type="match status" value="1"/>
</dbReference>
<keyword evidence="7 9" id="KW-0408">Iron</keyword>
<comment type="cofactor">
    <cofactor evidence="1 9">
        <name>heme</name>
        <dbReference type="ChEBI" id="CHEBI:30413"/>
    </cofactor>
</comment>
<dbReference type="Pfam" id="PF00067">
    <property type="entry name" value="p450"/>
    <property type="match status" value="1"/>
</dbReference>
<dbReference type="OrthoDB" id="2789670at2759"/>
<dbReference type="GO" id="GO:0020037">
    <property type="term" value="F:heme binding"/>
    <property type="evidence" value="ECO:0007669"/>
    <property type="project" value="InterPro"/>
</dbReference>
<dbReference type="GO" id="GO:0005506">
    <property type="term" value="F:iron ion binding"/>
    <property type="evidence" value="ECO:0007669"/>
    <property type="project" value="InterPro"/>
</dbReference>
<reference evidence="11 12" key="1">
    <citation type="submission" date="2019-02" db="EMBL/GenBank/DDBJ databases">
        <title>Genome sequencing of the rare red list fungi Phellinidium pouzarii.</title>
        <authorList>
            <person name="Buettner E."/>
            <person name="Kellner H."/>
        </authorList>
    </citation>
    <scope>NUCLEOTIDE SEQUENCE [LARGE SCALE GENOMIC DNA]</scope>
    <source>
        <strain evidence="11 12">DSM 108285</strain>
    </source>
</reference>
<evidence type="ECO:0000256" key="10">
    <source>
        <dbReference type="SAM" id="Phobius"/>
    </source>
</evidence>
<dbReference type="InterPro" id="IPR036396">
    <property type="entry name" value="Cyt_P450_sf"/>
</dbReference>
<dbReference type="AlphaFoldDB" id="A0A4V3XCQ2"/>
<keyword evidence="6" id="KW-0560">Oxidoreductase</keyword>
<proteinExistence type="inferred from homology"/>
<keyword evidence="12" id="KW-1185">Reference proteome</keyword>
<gene>
    <name evidence="11" type="ORF">EW145_g4061</name>
</gene>
<keyword evidence="4 9" id="KW-0349">Heme</keyword>
<comment type="similarity">
    <text evidence="3">Belongs to the cytochrome P450 family.</text>
</comment>
<keyword evidence="8" id="KW-0503">Monooxygenase</keyword>
<evidence type="ECO:0000256" key="2">
    <source>
        <dbReference type="ARBA" id="ARBA00005179"/>
    </source>
</evidence>
<evidence type="ECO:0000256" key="4">
    <source>
        <dbReference type="ARBA" id="ARBA00022617"/>
    </source>
</evidence>
<feature type="binding site" description="axial binding residue" evidence="9">
    <location>
        <position position="434"/>
    </location>
    <ligand>
        <name>heme</name>
        <dbReference type="ChEBI" id="CHEBI:30413"/>
    </ligand>
    <ligandPart>
        <name>Fe</name>
        <dbReference type="ChEBI" id="CHEBI:18248"/>
    </ligandPart>
</feature>
<dbReference type="EMBL" id="SGPK01000193">
    <property type="protein sequence ID" value="THH06483.1"/>
    <property type="molecule type" value="Genomic_DNA"/>
</dbReference>
<dbReference type="GO" id="GO:0004497">
    <property type="term" value="F:monooxygenase activity"/>
    <property type="evidence" value="ECO:0007669"/>
    <property type="project" value="UniProtKB-KW"/>
</dbReference>
<dbReference type="PANTHER" id="PTHR46300">
    <property type="entry name" value="P450, PUTATIVE (EUROFUNG)-RELATED-RELATED"/>
    <property type="match status" value="1"/>
</dbReference>
<dbReference type="PRINTS" id="PR00463">
    <property type="entry name" value="EP450I"/>
</dbReference>
<organism evidence="11 12">
    <name type="scientific">Phellinidium pouzarii</name>
    <dbReference type="NCBI Taxonomy" id="167371"/>
    <lineage>
        <taxon>Eukaryota</taxon>
        <taxon>Fungi</taxon>
        <taxon>Dikarya</taxon>
        <taxon>Basidiomycota</taxon>
        <taxon>Agaricomycotina</taxon>
        <taxon>Agaricomycetes</taxon>
        <taxon>Hymenochaetales</taxon>
        <taxon>Hymenochaetaceae</taxon>
        <taxon>Phellinidium</taxon>
    </lineage>
</organism>
<dbReference type="Gene3D" id="1.10.630.10">
    <property type="entry name" value="Cytochrome P450"/>
    <property type="match status" value="1"/>
</dbReference>
<dbReference type="InterPro" id="IPR002401">
    <property type="entry name" value="Cyt_P450_E_grp-I"/>
</dbReference>
<evidence type="ECO:0000256" key="7">
    <source>
        <dbReference type="ARBA" id="ARBA00023004"/>
    </source>
</evidence>
<dbReference type="Proteomes" id="UP000308199">
    <property type="component" value="Unassembled WGS sequence"/>
</dbReference>
<comment type="caution">
    <text evidence="11">The sequence shown here is derived from an EMBL/GenBank/DDBJ whole genome shotgun (WGS) entry which is preliminary data.</text>
</comment>
<dbReference type="GO" id="GO:0016705">
    <property type="term" value="F:oxidoreductase activity, acting on paired donors, with incorporation or reduction of molecular oxygen"/>
    <property type="evidence" value="ECO:0007669"/>
    <property type="project" value="InterPro"/>
</dbReference>
<evidence type="ECO:0000256" key="3">
    <source>
        <dbReference type="ARBA" id="ARBA00010617"/>
    </source>
</evidence>
<evidence type="ECO:0000256" key="1">
    <source>
        <dbReference type="ARBA" id="ARBA00001971"/>
    </source>
</evidence>
<evidence type="ECO:0000313" key="11">
    <source>
        <dbReference type="EMBL" id="THH06483.1"/>
    </source>
</evidence>
<protein>
    <recommendedName>
        <fullName evidence="13">Cytochrome P450</fullName>
    </recommendedName>
</protein>
<keyword evidence="10" id="KW-1133">Transmembrane helix</keyword>
<sequence>MGLYLVGSISLLSAAILVLLAFTLFAKNRGKQMPPGPPAHFLFGNALQLPKDQPWLQLADWSHTYGDTIFIRVLRRPFVILSSFEAVENLLEKRSAIYSQRPVRNMAQLSGFGKALLFQNDGDVIRQTRKLMHSELNPRGVVNHRALQEDEARRMAYRFLDGQITLIGNLRLTAAATLLKITYGYHIESVQDPLLVLAESVMNNLADVITPNKFLVDALPALNYLPGWFPGCGFQSLAKGWKNTIETFMEMPFKGVVNKMRNGTALSSFTSNLLENHLETMSERDLDILKWTSGGIFAAGSDTTISVLTSFFLAMRLHPEVQRKAQEELDRVVGHDILPSFLDREQLPYVEAIIQEVFRWNPAAPLVSRSTAIDDEYKGFHIPARAVVTINVWAMTHDETLYPNSMAFDPDRFLHGTSEKAVPPDPRPLIFGSCPGVHIADALVYIIIATTLAVFRIEPELDDQGKPIVPIVEYSTGAVSHPAPFKCRVVPRSENAAKLVRHAVEN</sequence>
<keyword evidence="5 9" id="KW-0479">Metal-binding</keyword>
<accession>A0A4V3XCQ2</accession>
<comment type="pathway">
    <text evidence="2">Secondary metabolite biosynthesis.</text>
</comment>
<evidence type="ECO:0000256" key="6">
    <source>
        <dbReference type="ARBA" id="ARBA00023002"/>
    </source>
</evidence>
<evidence type="ECO:0000313" key="12">
    <source>
        <dbReference type="Proteomes" id="UP000308199"/>
    </source>
</evidence>
<evidence type="ECO:0000256" key="8">
    <source>
        <dbReference type="ARBA" id="ARBA00023033"/>
    </source>
</evidence>
<dbReference type="InterPro" id="IPR050364">
    <property type="entry name" value="Cytochrome_P450_fung"/>
</dbReference>
<keyword evidence="10" id="KW-0472">Membrane</keyword>
<dbReference type="InterPro" id="IPR001128">
    <property type="entry name" value="Cyt_P450"/>
</dbReference>
<dbReference type="SUPFAM" id="SSF48264">
    <property type="entry name" value="Cytochrome P450"/>
    <property type="match status" value="1"/>
</dbReference>
<name>A0A4V3XCQ2_9AGAM</name>
<evidence type="ECO:0008006" key="13">
    <source>
        <dbReference type="Google" id="ProtNLM"/>
    </source>
</evidence>
<evidence type="ECO:0000256" key="5">
    <source>
        <dbReference type="ARBA" id="ARBA00022723"/>
    </source>
</evidence>